<dbReference type="InterPro" id="IPR001304">
    <property type="entry name" value="C-type_lectin-like"/>
</dbReference>
<dbReference type="AlphaFoldDB" id="A0A7I8W770"/>
<dbReference type="InterPro" id="IPR050976">
    <property type="entry name" value="Snaclec"/>
</dbReference>
<dbReference type="PROSITE" id="PS50041">
    <property type="entry name" value="C_TYPE_LECTIN_2"/>
    <property type="match status" value="2"/>
</dbReference>
<dbReference type="CDD" id="cd00037">
    <property type="entry name" value="CLECT"/>
    <property type="match status" value="2"/>
</dbReference>
<proteinExistence type="predicted"/>
<dbReference type="OrthoDB" id="7357196at2759"/>
<dbReference type="InterPro" id="IPR016186">
    <property type="entry name" value="C-type_lectin-like/link_sf"/>
</dbReference>
<feature type="domain" description="C-type lectin" evidence="3">
    <location>
        <begin position="18"/>
        <end position="132"/>
    </location>
</feature>
<reference evidence="4 5" key="1">
    <citation type="submission" date="2020-08" db="EMBL/GenBank/DDBJ databases">
        <authorList>
            <person name="Hejnol A."/>
        </authorList>
    </citation>
    <scope>NUCLEOTIDE SEQUENCE [LARGE SCALE GENOMIC DNA]</scope>
</reference>
<dbReference type="SUPFAM" id="SSF56436">
    <property type="entry name" value="C-type lectin-like"/>
    <property type="match status" value="2"/>
</dbReference>
<dbReference type="Pfam" id="PF00059">
    <property type="entry name" value="Lectin_C"/>
    <property type="match status" value="2"/>
</dbReference>
<dbReference type="InterPro" id="IPR016187">
    <property type="entry name" value="CTDL_fold"/>
</dbReference>
<dbReference type="Proteomes" id="UP000549394">
    <property type="component" value="Unassembled WGS sequence"/>
</dbReference>
<accession>A0A7I8W770</accession>
<sequence length="410" mass="47196">MLLMNKALAVCQTFDVQLSNRSIEVISQPLTWRRAVKTCRSRGGMVWEVKNDSERSFSAAILEIQNISTMWLGANIKKSLRWNGEDDMSKYNYTAWKSEYKLKKVMCVASDVNENYDWSWEDCTSEYPFFCQHTVTANISEDTGFCNNDKQTLVEDKCLTFHIKKLSFFRAFEVCSEDGGSLIVINKPLHKISNFYKLMEPISKTINRFWIGLSNSWFNWKGSGSLLVYQAWGDSYPSSSGKCLAITKNKDTDFWLNKDCKMQLPFVCSYETSTNCARKKTKGKKKSNKDDHKTFWDKFVDNGMWVAIGIGICVLLVIMFSALIACSQGQKFRKSSRKRAKQEKHFRTFTRCDSIRDDQETRTQPFAVSSSYEELVPNGPRTIDFSNRPLPNPVESFLQIPNNSTSTHIH</sequence>
<evidence type="ECO:0000313" key="4">
    <source>
        <dbReference type="EMBL" id="CAD5122640.1"/>
    </source>
</evidence>
<dbReference type="InterPro" id="IPR018378">
    <property type="entry name" value="C-type_lectin_CS"/>
</dbReference>
<dbReference type="Gene3D" id="3.10.100.10">
    <property type="entry name" value="Mannose-Binding Protein A, subunit A"/>
    <property type="match status" value="2"/>
</dbReference>
<evidence type="ECO:0000313" key="5">
    <source>
        <dbReference type="Proteomes" id="UP000549394"/>
    </source>
</evidence>
<keyword evidence="2" id="KW-1133">Transmembrane helix</keyword>
<keyword evidence="2" id="KW-0472">Membrane</keyword>
<dbReference type="PANTHER" id="PTHR22991">
    <property type="entry name" value="PROTEIN CBG13490"/>
    <property type="match status" value="1"/>
</dbReference>
<comment type="caution">
    <text evidence="4">The sequence shown here is derived from an EMBL/GenBank/DDBJ whole genome shotgun (WGS) entry which is preliminary data.</text>
</comment>
<dbReference type="PANTHER" id="PTHR22991:SF40">
    <property type="entry name" value="PROTEIN CBG13490"/>
    <property type="match status" value="1"/>
</dbReference>
<gene>
    <name evidence="4" type="ORF">DGYR_LOCUS10430</name>
</gene>
<protein>
    <submittedName>
        <fullName evidence="4">DgyrCDS11049</fullName>
    </submittedName>
</protein>
<dbReference type="SMART" id="SM00034">
    <property type="entry name" value="CLECT"/>
    <property type="match status" value="2"/>
</dbReference>
<keyword evidence="1" id="KW-1015">Disulfide bond</keyword>
<feature type="transmembrane region" description="Helical" evidence="2">
    <location>
        <begin position="304"/>
        <end position="326"/>
    </location>
</feature>
<evidence type="ECO:0000256" key="1">
    <source>
        <dbReference type="ARBA" id="ARBA00023157"/>
    </source>
</evidence>
<feature type="domain" description="C-type lectin" evidence="3">
    <location>
        <begin position="154"/>
        <end position="269"/>
    </location>
</feature>
<evidence type="ECO:0000256" key="2">
    <source>
        <dbReference type="SAM" id="Phobius"/>
    </source>
</evidence>
<keyword evidence="2" id="KW-0812">Transmembrane</keyword>
<evidence type="ECO:0000259" key="3">
    <source>
        <dbReference type="PROSITE" id="PS50041"/>
    </source>
</evidence>
<organism evidence="4 5">
    <name type="scientific">Dimorphilus gyrociliatus</name>
    <dbReference type="NCBI Taxonomy" id="2664684"/>
    <lineage>
        <taxon>Eukaryota</taxon>
        <taxon>Metazoa</taxon>
        <taxon>Spiralia</taxon>
        <taxon>Lophotrochozoa</taxon>
        <taxon>Annelida</taxon>
        <taxon>Polychaeta</taxon>
        <taxon>Polychaeta incertae sedis</taxon>
        <taxon>Dinophilidae</taxon>
        <taxon>Dimorphilus</taxon>
    </lineage>
</organism>
<keyword evidence="5" id="KW-1185">Reference proteome</keyword>
<dbReference type="EMBL" id="CAJFCJ010000018">
    <property type="protein sequence ID" value="CAD5122640.1"/>
    <property type="molecule type" value="Genomic_DNA"/>
</dbReference>
<dbReference type="PROSITE" id="PS00615">
    <property type="entry name" value="C_TYPE_LECTIN_1"/>
    <property type="match status" value="1"/>
</dbReference>
<name>A0A7I8W770_9ANNE</name>